<dbReference type="Proteomes" id="UP000887574">
    <property type="component" value="Unplaced"/>
</dbReference>
<protein>
    <submittedName>
        <fullName evidence="6">Peptidase C2 calpain domain-containing protein</fullName>
    </submittedName>
</protein>
<name>A0A915CRL8_9BILA</name>
<dbReference type="GO" id="GO:0004197">
    <property type="term" value="F:cysteine-type endopeptidase activity"/>
    <property type="evidence" value="ECO:0007669"/>
    <property type="project" value="TreeGrafter"/>
</dbReference>
<dbReference type="InterPro" id="IPR051297">
    <property type="entry name" value="PalB/RIM13"/>
</dbReference>
<dbReference type="PANTHER" id="PTHR46143:SF1">
    <property type="entry name" value="CALPAIN-7"/>
    <property type="match status" value="1"/>
</dbReference>
<keyword evidence="5" id="KW-1185">Reference proteome</keyword>
<accession>A0A915CRL8</accession>
<feature type="domain" description="Peptidase C2 calpain" evidence="4">
    <location>
        <begin position="8"/>
        <end position="137"/>
    </location>
</feature>
<dbReference type="GO" id="GO:0006508">
    <property type="term" value="P:proteolysis"/>
    <property type="evidence" value="ECO:0007669"/>
    <property type="project" value="UniProtKB-KW"/>
</dbReference>
<keyword evidence="1" id="KW-0645">Protease</keyword>
<dbReference type="SUPFAM" id="SSF49758">
    <property type="entry name" value="Calpain large subunit, middle domain (domain III)"/>
    <property type="match status" value="1"/>
</dbReference>
<dbReference type="Gene3D" id="2.60.120.380">
    <property type="match status" value="1"/>
</dbReference>
<organism evidence="5 6">
    <name type="scientific">Ditylenchus dipsaci</name>
    <dbReference type="NCBI Taxonomy" id="166011"/>
    <lineage>
        <taxon>Eukaryota</taxon>
        <taxon>Metazoa</taxon>
        <taxon>Ecdysozoa</taxon>
        <taxon>Nematoda</taxon>
        <taxon>Chromadorea</taxon>
        <taxon>Rhabditida</taxon>
        <taxon>Tylenchina</taxon>
        <taxon>Tylenchomorpha</taxon>
        <taxon>Sphaerularioidea</taxon>
        <taxon>Anguinidae</taxon>
        <taxon>Anguininae</taxon>
        <taxon>Ditylenchus</taxon>
    </lineage>
</organism>
<evidence type="ECO:0000259" key="4">
    <source>
        <dbReference type="SMART" id="SM00720"/>
    </source>
</evidence>
<sequence>MWNIKVPYKKSQKEAGEWRGPTAAGCGNDAAKGGREAYFKNPVYHIALEDGSDDNCLLVDLRGPKEYSVGFDLVQVSSFRNRPFERKDSGAFRPGFTFLQLDQVPGGVYALRPMTFVSGQEGPFIIRVQCSCNFSIKKIQ</sequence>
<proteinExistence type="predicted"/>
<keyword evidence="3" id="KW-0788">Thiol protease</keyword>
<evidence type="ECO:0000256" key="3">
    <source>
        <dbReference type="ARBA" id="ARBA00022807"/>
    </source>
</evidence>
<dbReference type="SMART" id="SM00720">
    <property type="entry name" value="calpain_III"/>
    <property type="match status" value="1"/>
</dbReference>
<dbReference type="PANTHER" id="PTHR46143">
    <property type="entry name" value="CALPAIN-7"/>
    <property type="match status" value="1"/>
</dbReference>
<keyword evidence="2" id="KW-0378">Hydrolase</keyword>
<dbReference type="WBParaSite" id="jg11468">
    <property type="protein sequence ID" value="jg11468"/>
    <property type="gene ID" value="jg11468"/>
</dbReference>
<evidence type="ECO:0000256" key="2">
    <source>
        <dbReference type="ARBA" id="ARBA00022801"/>
    </source>
</evidence>
<reference evidence="6" key="1">
    <citation type="submission" date="2022-11" db="UniProtKB">
        <authorList>
            <consortium name="WormBaseParasite"/>
        </authorList>
    </citation>
    <scope>IDENTIFICATION</scope>
</reference>
<evidence type="ECO:0000256" key="1">
    <source>
        <dbReference type="ARBA" id="ARBA00022670"/>
    </source>
</evidence>
<evidence type="ECO:0000313" key="5">
    <source>
        <dbReference type="Proteomes" id="UP000887574"/>
    </source>
</evidence>
<evidence type="ECO:0000313" key="6">
    <source>
        <dbReference type="WBParaSite" id="jg11468"/>
    </source>
</evidence>
<dbReference type="InterPro" id="IPR036213">
    <property type="entry name" value="Calpain_III_sf"/>
</dbReference>
<dbReference type="AlphaFoldDB" id="A0A915CRL8"/>
<dbReference type="InterPro" id="IPR022683">
    <property type="entry name" value="Calpain_III"/>
</dbReference>